<reference evidence="4 5" key="1">
    <citation type="submission" date="2017-08" db="EMBL/GenBank/DDBJ databases">
        <title>Acidophilic green algal genome provides insights into adaptation to an acidic environment.</title>
        <authorList>
            <person name="Hirooka S."/>
            <person name="Hirose Y."/>
            <person name="Kanesaki Y."/>
            <person name="Higuchi S."/>
            <person name="Fujiwara T."/>
            <person name="Onuma R."/>
            <person name="Era A."/>
            <person name="Ohbayashi R."/>
            <person name="Uzuka A."/>
            <person name="Nozaki H."/>
            <person name="Yoshikawa H."/>
            <person name="Miyagishima S.Y."/>
        </authorList>
    </citation>
    <scope>NUCLEOTIDE SEQUENCE [LARGE SCALE GENOMIC DNA]</scope>
    <source>
        <strain evidence="4 5">NIES-2499</strain>
    </source>
</reference>
<proteinExistence type="predicted"/>
<evidence type="ECO:0000259" key="3">
    <source>
        <dbReference type="PROSITE" id="PS50181"/>
    </source>
</evidence>
<dbReference type="AlphaFoldDB" id="A0A250XQP3"/>
<dbReference type="SUPFAM" id="SSF48403">
    <property type="entry name" value="Ankyrin repeat"/>
    <property type="match status" value="1"/>
</dbReference>
<dbReference type="Proteomes" id="UP000232323">
    <property type="component" value="Unassembled WGS sequence"/>
</dbReference>
<keyword evidence="5" id="KW-1185">Reference proteome</keyword>
<dbReference type="EMBL" id="BEGY01000151">
    <property type="protein sequence ID" value="GAX85120.1"/>
    <property type="molecule type" value="Genomic_DNA"/>
</dbReference>
<sequence>MSLLNVPEDVLIEILSLVSINDLQSISCTCTCLLRHCREASLKYLLSKYEGNLKLSFLEACHVGHVHACTRLLKVAAQSIQKFSSTSAASSSPDLAGVSVRIERISSAEKHPKDTYLNSADDACQAYFINLCSIGLSAAIKSGCFGVCEVILPEIDEILAASYHNSSQLVLARLADSLTTAACDGRTALCQLLCSWMCKQQQLDSFFRTHAGSRAASAVASAAKAHQPNTCATILNHPLYLNYRKSTTAPLEEQAAYWGSTLFHAAKDGQEEVVKLLLQPRLHSSVRSSLSASFKVFGCRSMLALPKQLFSKETRSNLINSVHTESYRFPSGGAASEALVQAIGAAAKEGHTSVLRMLLSCGPFDSDLLRSTCGTTLRFAAERGDLTLCVLLLQVVRKGGRKADVFEMRALCHAARQGQVQVCELLLAQPWYSNRVLWEAISRAMLQASTDMVRDLLLQKQQACLKEL</sequence>
<dbReference type="InterPro" id="IPR001810">
    <property type="entry name" value="F-box_dom"/>
</dbReference>
<organism evidence="4 5">
    <name type="scientific">Chlamydomonas eustigma</name>
    <dbReference type="NCBI Taxonomy" id="1157962"/>
    <lineage>
        <taxon>Eukaryota</taxon>
        <taxon>Viridiplantae</taxon>
        <taxon>Chlorophyta</taxon>
        <taxon>core chlorophytes</taxon>
        <taxon>Chlorophyceae</taxon>
        <taxon>CS clade</taxon>
        <taxon>Chlamydomonadales</taxon>
        <taxon>Chlamydomonadaceae</taxon>
        <taxon>Chlamydomonas</taxon>
    </lineage>
</organism>
<keyword evidence="1" id="KW-0677">Repeat</keyword>
<dbReference type="PANTHER" id="PTHR24166:SF48">
    <property type="entry name" value="PROTEIN VAPYRIN"/>
    <property type="match status" value="1"/>
</dbReference>
<dbReference type="Pfam" id="PF00646">
    <property type="entry name" value="F-box"/>
    <property type="match status" value="1"/>
</dbReference>
<dbReference type="SUPFAM" id="SSF81383">
    <property type="entry name" value="F-box domain"/>
    <property type="match status" value="1"/>
</dbReference>
<dbReference type="InterPro" id="IPR002110">
    <property type="entry name" value="Ankyrin_rpt"/>
</dbReference>
<evidence type="ECO:0000313" key="4">
    <source>
        <dbReference type="EMBL" id="GAX85120.1"/>
    </source>
</evidence>
<dbReference type="Gene3D" id="1.25.40.20">
    <property type="entry name" value="Ankyrin repeat-containing domain"/>
    <property type="match status" value="1"/>
</dbReference>
<dbReference type="PROSITE" id="PS50181">
    <property type="entry name" value="FBOX"/>
    <property type="match status" value="1"/>
</dbReference>
<dbReference type="PANTHER" id="PTHR24166">
    <property type="entry name" value="ROLLING PEBBLES, ISOFORM B"/>
    <property type="match status" value="1"/>
</dbReference>
<comment type="caution">
    <text evidence="4">The sequence shown here is derived from an EMBL/GenBank/DDBJ whole genome shotgun (WGS) entry which is preliminary data.</text>
</comment>
<keyword evidence="2" id="KW-0040">ANK repeat</keyword>
<name>A0A250XQP3_9CHLO</name>
<dbReference type="InterPro" id="IPR036047">
    <property type="entry name" value="F-box-like_dom_sf"/>
</dbReference>
<dbReference type="Pfam" id="PF12796">
    <property type="entry name" value="Ank_2"/>
    <property type="match status" value="1"/>
</dbReference>
<gene>
    <name evidence="4" type="ORF">CEUSTIGMA_g12540.t1</name>
</gene>
<protein>
    <recommendedName>
        <fullName evidence="3">F-box domain-containing protein</fullName>
    </recommendedName>
</protein>
<dbReference type="InterPro" id="IPR050889">
    <property type="entry name" value="Dendritic_Spine_Reg/Scaffold"/>
</dbReference>
<evidence type="ECO:0000256" key="2">
    <source>
        <dbReference type="ARBA" id="ARBA00023043"/>
    </source>
</evidence>
<evidence type="ECO:0000256" key="1">
    <source>
        <dbReference type="ARBA" id="ARBA00022737"/>
    </source>
</evidence>
<dbReference type="InterPro" id="IPR036770">
    <property type="entry name" value="Ankyrin_rpt-contain_sf"/>
</dbReference>
<accession>A0A250XQP3</accession>
<evidence type="ECO:0000313" key="5">
    <source>
        <dbReference type="Proteomes" id="UP000232323"/>
    </source>
</evidence>
<feature type="domain" description="F-box" evidence="3">
    <location>
        <begin position="1"/>
        <end position="45"/>
    </location>
</feature>